<accession>A0ABT1X7N3</accession>
<proteinExistence type="predicted"/>
<reference evidence="2 3" key="1">
    <citation type="submission" date="2022-06" db="EMBL/GenBank/DDBJ databases">
        <title>Roseomonas CN29.</title>
        <authorList>
            <person name="Cheng Y."/>
            <person name="He X."/>
        </authorList>
    </citation>
    <scope>NUCLEOTIDE SEQUENCE [LARGE SCALE GENOMIC DNA]</scope>
    <source>
        <strain evidence="2 3">CN29</strain>
    </source>
</reference>
<organism evidence="2 3">
    <name type="scientific">Roseomonas populi</name>
    <dbReference type="NCBI Taxonomy" id="3121582"/>
    <lineage>
        <taxon>Bacteria</taxon>
        <taxon>Pseudomonadati</taxon>
        <taxon>Pseudomonadota</taxon>
        <taxon>Alphaproteobacteria</taxon>
        <taxon>Acetobacterales</taxon>
        <taxon>Roseomonadaceae</taxon>
        <taxon>Roseomonas</taxon>
    </lineage>
</organism>
<evidence type="ECO:0008006" key="4">
    <source>
        <dbReference type="Google" id="ProtNLM"/>
    </source>
</evidence>
<sequence length="396" mass="42152">MRNRLKSSVAVIVLAGGFLVTAPRLAHAEWPTFDAITHFLIEQSQKAMTSAVDKVYDNVTNIGTLISDRLTGVGNQLNDRLGDGFTQTANYQRAQIGAVQQIADASNSANARFYRDMRNSEIRDEHTASPQACLALDSGQSSGQSQIQGGRIATAIADVMDARGEGGPNTPAWFGQAQSMTSSNALHLSRYCDADEAAAGLCTASARPNADVRAISFVREVYPDGDAVNAANDFSTNVVQPVVPAALRGDHLTSVEGQDASARRRAYDARMSLSRSVFSHQIALQAPTVTLNEAQQAQLRARGVEPPAAGSWLQVLGLEVDRRFTDVAWAASLHNMTPAAVSREIAQELALSNYLALANLRLQMQSAAVSAANLAVDVERGFTGVVSMPSPTIAAN</sequence>
<keyword evidence="3" id="KW-1185">Reference proteome</keyword>
<dbReference type="EMBL" id="JANJOU010000018">
    <property type="protein sequence ID" value="MCR0984110.1"/>
    <property type="molecule type" value="Genomic_DNA"/>
</dbReference>
<name>A0ABT1X7N3_9PROT</name>
<evidence type="ECO:0000256" key="1">
    <source>
        <dbReference type="SAM" id="SignalP"/>
    </source>
</evidence>
<evidence type="ECO:0000313" key="3">
    <source>
        <dbReference type="Proteomes" id="UP001524642"/>
    </source>
</evidence>
<feature type="chain" id="PRO_5047411146" description="Conjugal transfer protein TraW" evidence="1">
    <location>
        <begin position="29"/>
        <end position="396"/>
    </location>
</feature>
<evidence type="ECO:0000313" key="2">
    <source>
        <dbReference type="EMBL" id="MCR0984110.1"/>
    </source>
</evidence>
<comment type="caution">
    <text evidence="2">The sequence shown here is derived from an EMBL/GenBank/DDBJ whole genome shotgun (WGS) entry which is preliminary data.</text>
</comment>
<feature type="signal peptide" evidence="1">
    <location>
        <begin position="1"/>
        <end position="28"/>
    </location>
</feature>
<protein>
    <recommendedName>
        <fullName evidence="4">Conjugal transfer protein TraW</fullName>
    </recommendedName>
</protein>
<gene>
    <name evidence="2" type="ORF">NRP21_18810</name>
</gene>
<dbReference type="Proteomes" id="UP001524642">
    <property type="component" value="Unassembled WGS sequence"/>
</dbReference>
<dbReference type="RefSeq" id="WP_257717767.1">
    <property type="nucleotide sequence ID" value="NZ_JANJOU010000018.1"/>
</dbReference>
<keyword evidence="1" id="KW-0732">Signal</keyword>